<evidence type="ECO:0000313" key="2">
    <source>
        <dbReference type="Proteomes" id="UP001497516"/>
    </source>
</evidence>
<name>A0AAV2EQM8_9ROSI</name>
<reference evidence="1 2" key="1">
    <citation type="submission" date="2024-04" db="EMBL/GenBank/DDBJ databases">
        <authorList>
            <person name="Fracassetti M."/>
        </authorList>
    </citation>
    <scope>NUCLEOTIDE SEQUENCE [LARGE SCALE GENOMIC DNA]</scope>
</reference>
<proteinExistence type="predicted"/>
<evidence type="ECO:0008006" key="3">
    <source>
        <dbReference type="Google" id="ProtNLM"/>
    </source>
</evidence>
<gene>
    <name evidence="1" type="ORF">LTRI10_LOCUS29245</name>
</gene>
<dbReference type="AlphaFoldDB" id="A0AAV2EQM8"/>
<organism evidence="1 2">
    <name type="scientific">Linum trigynum</name>
    <dbReference type="NCBI Taxonomy" id="586398"/>
    <lineage>
        <taxon>Eukaryota</taxon>
        <taxon>Viridiplantae</taxon>
        <taxon>Streptophyta</taxon>
        <taxon>Embryophyta</taxon>
        <taxon>Tracheophyta</taxon>
        <taxon>Spermatophyta</taxon>
        <taxon>Magnoliopsida</taxon>
        <taxon>eudicotyledons</taxon>
        <taxon>Gunneridae</taxon>
        <taxon>Pentapetalae</taxon>
        <taxon>rosids</taxon>
        <taxon>fabids</taxon>
        <taxon>Malpighiales</taxon>
        <taxon>Linaceae</taxon>
        <taxon>Linum</taxon>
    </lineage>
</organism>
<dbReference type="EMBL" id="OZ034818">
    <property type="protein sequence ID" value="CAL1388311.1"/>
    <property type="molecule type" value="Genomic_DNA"/>
</dbReference>
<sequence>MKPSPTQARVAESNAAHARAMKTMTQVREAESKVAKERLIQTTKRDEKARVEMAATTSHRLFMELWAGER</sequence>
<keyword evidence="2" id="KW-1185">Reference proteome</keyword>
<evidence type="ECO:0000313" key="1">
    <source>
        <dbReference type="EMBL" id="CAL1388311.1"/>
    </source>
</evidence>
<dbReference type="Proteomes" id="UP001497516">
    <property type="component" value="Chromosome 5"/>
</dbReference>
<protein>
    <recommendedName>
        <fullName evidence="3">Remorin C-terminal domain-containing protein</fullName>
    </recommendedName>
</protein>
<accession>A0AAV2EQM8</accession>